<dbReference type="OrthoDB" id="9810303at2"/>
<dbReference type="GO" id="GO:0016740">
    <property type="term" value="F:transferase activity"/>
    <property type="evidence" value="ECO:0007669"/>
    <property type="project" value="UniProtKB-KW"/>
</dbReference>
<keyword evidence="2" id="KW-0808">Transferase</keyword>
<feature type="domain" description="Glycosyltransferase 2-like" evidence="1">
    <location>
        <begin position="8"/>
        <end position="155"/>
    </location>
</feature>
<dbReference type="RefSeq" id="WP_062279137.1">
    <property type="nucleotide sequence ID" value="NZ_DF968181.1"/>
</dbReference>
<evidence type="ECO:0000259" key="1">
    <source>
        <dbReference type="Pfam" id="PF00535"/>
    </source>
</evidence>
<accession>A0A0S7BQQ9</accession>
<name>A0A0S7BQQ9_9CHLR</name>
<dbReference type="EMBL" id="DF968181">
    <property type="protein sequence ID" value="GAP40114.1"/>
    <property type="molecule type" value="Genomic_DNA"/>
</dbReference>
<organism evidence="2">
    <name type="scientific">Flexilinea flocculi</name>
    <dbReference type="NCBI Taxonomy" id="1678840"/>
    <lineage>
        <taxon>Bacteria</taxon>
        <taxon>Bacillati</taxon>
        <taxon>Chloroflexota</taxon>
        <taxon>Anaerolineae</taxon>
        <taxon>Anaerolineales</taxon>
        <taxon>Anaerolineaceae</taxon>
        <taxon>Flexilinea</taxon>
    </lineage>
</organism>
<gene>
    <name evidence="2" type="ORF">ATC1_1380</name>
</gene>
<dbReference type="Proteomes" id="UP000053370">
    <property type="component" value="Unassembled WGS sequence"/>
</dbReference>
<evidence type="ECO:0000313" key="2">
    <source>
        <dbReference type="EMBL" id="GAP40114.1"/>
    </source>
</evidence>
<dbReference type="PANTHER" id="PTHR48090">
    <property type="entry name" value="UNDECAPRENYL-PHOSPHATE 4-DEOXY-4-FORMAMIDO-L-ARABINOSE TRANSFERASE-RELATED"/>
    <property type="match status" value="1"/>
</dbReference>
<dbReference type="SUPFAM" id="SSF53448">
    <property type="entry name" value="Nucleotide-diphospho-sugar transferases"/>
    <property type="match status" value="1"/>
</dbReference>
<dbReference type="Pfam" id="PF00535">
    <property type="entry name" value="Glycos_transf_2"/>
    <property type="match status" value="1"/>
</dbReference>
<dbReference type="InterPro" id="IPR050256">
    <property type="entry name" value="Glycosyltransferase_2"/>
</dbReference>
<protein>
    <submittedName>
        <fullName evidence="2">Glycosyl transferase family 2</fullName>
    </submittedName>
</protein>
<dbReference type="PANTHER" id="PTHR48090:SF7">
    <property type="entry name" value="RFBJ PROTEIN"/>
    <property type="match status" value="1"/>
</dbReference>
<proteinExistence type="predicted"/>
<evidence type="ECO:0000313" key="3">
    <source>
        <dbReference type="Proteomes" id="UP000053370"/>
    </source>
</evidence>
<dbReference type="STRING" id="1678840.ATC1_1380"/>
<keyword evidence="3" id="KW-1185">Reference proteome</keyword>
<dbReference type="CDD" id="cd04179">
    <property type="entry name" value="DPM_DPG-synthase_like"/>
    <property type="match status" value="1"/>
</dbReference>
<dbReference type="AlphaFoldDB" id="A0A0S7BQQ9"/>
<dbReference type="Gene3D" id="3.90.550.10">
    <property type="entry name" value="Spore Coat Polysaccharide Biosynthesis Protein SpsA, Chain A"/>
    <property type="match status" value="1"/>
</dbReference>
<sequence length="229" mass="26213">MGKIAALLPAYNEEKHLGGILDELKKYISEIVVVDDGSKDRTKQIAEEKGVTVLSRGYNMGVGQTIKDGLAWAMEQGFDAVVMLDADGQHLPSEIDRLIQDYQTNHHHLVIGYRDYRRIPLRRRIPNIIGKFLLSWAVGTNLPDNQSGYRLVDKEFIPIILNSNEKGFNFMVEMITFCIAQGWKIGWVPISTIYSDEKSHQKAWYQITGFTRMCLQARNTIRRAKQKSR</sequence>
<reference evidence="2" key="1">
    <citation type="journal article" date="2015" name="Genome Announc.">
        <title>Draft Genome Sequence of Anaerolineae Strain TC1, a Novel Isolate from a Methanogenic Wastewater Treatment System.</title>
        <authorList>
            <person name="Matsuura N."/>
            <person name="Tourlousse D.M."/>
            <person name="Sun L."/>
            <person name="Toyonaga M."/>
            <person name="Kuroda K."/>
            <person name="Ohashi A."/>
            <person name="Cruz R."/>
            <person name="Yamaguchi T."/>
            <person name="Sekiguchi Y."/>
        </authorList>
    </citation>
    <scope>NUCLEOTIDE SEQUENCE [LARGE SCALE GENOMIC DNA]</scope>
    <source>
        <strain evidence="2">TC1</strain>
    </source>
</reference>
<dbReference type="InterPro" id="IPR001173">
    <property type="entry name" value="Glyco_trans_2-like"/>
</dbReference>
<dbReference type="InterPro" id="IPR029044">
    <property type="entry name" value="Nucleotide-diphossugar_trans"/>
</dbReference>